<proteinExistence type="predicted"/>
<feature type="domain" description="DUF1559" evidence="1">
    <location>
        <begin position="18"/>
        <end position="265"/>
    </location>
</feature>
<keyword evidence="3" id="KW-1185">Reference proteome</keyword>
<dbReference type="RefSeq" id="WP_167547109.1">
    <property type="nucleotide sequence ID" value="NZ_CP036264.1"/>
</dbReference>
<evidence type="ECO:0000313" key="2">
    <source>
        <dbReference type="EMBL" id="QEG01899.1"/>
    </source>
</evidence>
<evidence type="ECO:0000313" key="3">
    <source>
        <dbReference type="Proteomes" id="UP000321353"/>
    </source>
</evidence>
<gene>
    <name evidence="2" type="ORF">Mal15_59800</name>
</gene>
<dbReference type="Proteomes" id="UP000321353">
    <property type="component" value="Chromosome"/>
</dbReference>
<dbReference type="SUPFAM" id="SSF54523">
    <property type="entry name" value="Pili subunits"/>
    <property type="match status" value="1"/>
</dbReference>
<dbReference type="InterPro" id="IPR011453">
    <property type="entry name" value="DUF1559"/>
</dbReference>
<dbReference type="AlphaFoldDB" id="A0A5B9MKW0"/>
<organism evidence="2 3">
    <name type="scientific">Stieleria maiorica</name>
    <dbReference type="NCBI Taxonomy" id="2795974"/>
    <lineage>
        <taxon>Bacteria</taxon>
        <taxon>Pseudomonadati</taxon>
        <taxon>Planctomycetota</taxon>
        <taxon>Planctomycetia</taxon>
        <taxon>Pirellulales</taxon>
        <taxon>Pirellulaceae</taxon>
        <taxon>Stieleria</taxon>
    </lineage>
</organism>
<sequence length="281" mass="30825">MVISVITILIGLLLPAVQAAREASRRLYCSNQLKQVGIAMQTYHITYRMFPINSNFGTPLGEDGRTRSWNQCLLSFLELASVEGLIKSEHPLADNRAAAETAVPAYLCPSGHSSVNAFNRADISPDWHCGVTTYKSCAGSNWDWGRFAREEPTGRFAGQRDGMAKGNGFLSAGRGKLVTTRTRDIRDGLSNTYCVGETLPDLTRWSWWYHSNSAAATCAIPLNFGIDLKDEDAWQENNGFMSRHPGGAHFLLCDGSVRFDSSSIAADVYYASATIDSHDGK</sequence>
<dbReference type="KEGG" id="smam:Mal15_59800"/>
<protein>
    <recommendedName>
        <fullName evidence="1">DUF1559 domain-containing protein</fullName>
    </recommendedName>
</protein>
<evidence type="ECO:0000259" key="1">
    <source>
        <dbReference type="Pfam" id="PF07596"/>
    </source>
</evidence>
<dbReference type="NCBIfam" id="TIGR04294">
    <property type="entry name" value="pre_pil_HX9DG"/>
    <property type="match status" value="1"/>
</dbReference>
<dbReference type="InterPro" id="IPR045584">
    <property type="entry name" value="Pilin-like"/>
</dbReference>
<name>A0A5B9MKW0_9BACT</name>
<dbReference type="InterPro" id="IPR027558">
    <property type="entry name" value="Pre_pil_HX9DG_C"/>
</dbReference>
<dbReference type="PANTHER" id="PTHR30093:SF2">
    <property type="entry name" value="TYPE II SECRETION SYSTEM PROTEIN H"/>
    <property type="match status" value="1"/>
</dbReference>
<dbReference type="PANTHER" id="PTHR30093">
    <property type="entry name" value="GENERAL SECRETION PATHWAY PROTEIN G"/>
    <property type="match status" value="1"/>
</dbReference>
<dbReference type="Pfam" id="PF07596">
    <property type="entry name" value="SBP_bac_10"/>
    <property type="match status" value="1"/>
</dbReference>
<accession>A0A5B9MKW0</accession>
<dbReference type="EMBL" id="CP036264">
    <property type="protein sequence ID" value="QEG01899.1"/>
    <property type="molecule type" value="Genomic_DNA"/>
</dbReference>
<reference evidence="2 3" key="1">
    <citation type="submission" date="2019-02" db="EMBL/GenBank/DDBJ databases">
        <title>Planctomycetal bacteria perform biofilm scaping via a novel small molecule.</title>
        <authorList>
            <person name="Jeske O."/>
            <person name="Boedeker C."/>
            <person name="Wiegand S."/>
            <person name="Breitling P."/>
            <person name="Kallscheuer N."/>
            <person name="Jogler M."/>
            <person name="Rohde M."/>
            <person name="Petersen J."/>
            <person name="Medema M.H."/>
            <person name="Surup F."/>
            <person name="Jogler C."/>
        </authorList>
    </citation>
    <scope>NUCLEOTIDE SEQUENCE [LARGE SCALE GENOMIC DNA]</scope>
    <source>
        <strain evidence="2 3">Mal15</strain>
    </source>
</reference>